<proteinExistence type="predicted"/>
<gene>
    <name evidence="2" type="ORF">JCM21531_4268</name>
</gene>
<dbReference type="GO" id="GO:0051607">
    <property type="term" value="P:defense response to virus"/>
    <property type="evidence" value="ECO:0007669"/>
    <property type="project" value="UniProtKB-KW"/>
</dbReference>
<dbReference type="GO" id="GO:0043571">
    <property type="term" value="P:maintenance of CRISPR repeat elements"/>
    <property type="evidence" value="ECO:0007669"/>
    <property type="project" value="InterPro"/>
</dbReference>
<keyword evidence="3" id="KW-1185">Reference proteome</keyword>
<dbReference type="Pfam" id="PF09704">
    <property type="entry name" value="Cas_Cas5d"/>
    <property type="match status" value="1"/>
</dbReference>
<dbReference type="OrthoDB" id="9782505at2"/>
<dbReference type="NCBIfam" id="TIGR02593">
    <property type="entry name" value="CRISPR_cas5"/>
    <property type="match status" value="1"/>
</dbReference>
<dbReference type="EMBL" id="BAVR01000081">
    <property type="protein sequence ID" value="GAE90640.1"/>
    <property type="molecule type" value="Genomic_DNA"/>
</dbReference>
<sequence>MINNVLKMDIYQPFAHYREPKIMEDDFIPTLHLPTATTVAGLISYLVDRHATSVFRIGIVGTYKNKDIHFMRGEYGSYWNKMTAFHKKMIKEKIPYSEYAVFFKDKEVGNRIMNFEVLQDVNLTIFIHTEDTEEYKIIKQALESPTKYLSLGRKEDFFVPQKKGCLVQEVSVEEVEVKSKKQAIMQDLSIKNTYIPVSLNSNDEEMENRLRSGVLYALPKTYKDLTAEKKDRQMVYAHYVYIDNNGYYPSSGKVQVYRDEEAKEATTFLWL</sequence>
<protein>
    <recommendedName>
        <fullName evidence="4">CRISPR-associated protein</fullName>
    </recommendedName>
</protein>
<reference evidence="2" key="1">
    <citation type="journal article" date="2014" name="Genome Announc.">
        <title>Draft Genome Sequence of Clostridium straminisolvens Strain JCM 21531T, Isolated from a Cellulose-Degrading Bacterial Community.</title>
        <authorList>
            <person name="Yuki M."/>
            <person name="Oshima K."/>
            <person name="Suda W."/>
            <person name="Sakamoto M."/>
            <person name="Kitamura K."/>
            <person name="Iida T."/>
            <person name="Hattori M."/>
            <person name="Ohkuma M."/>
        </authorList>
    </citation>
    <scope>NUCLEOTIDE SEQUENCE [LARGE SCALE GENOMIC DNA]</scope>
    <source>
        <strain evidence="2">JCM 21531</strain>
    </source>
</reference>
<dbReference type="AlphaFoldDB" id="W4VB30"/>
<comment type="caution">
    <text evidence="2">The sequence shown here is derived from an EMBL/GenBank/DDBJ whole genome shotgun (WGS) entry which is preliminary data.</text>
</comment>
<keyword evidence="1" id="KW-0051">Antiviral defense</keyword>
<organism evidence="2 3">
    <name type="scientific">Acetivibrio straminisolvens JCM 21531</name>
    <dbReference type="NCBI Taxonomy" id="1294263"/>
    <lineage>
        <taxon>Bacteria</taxon>
        <taxon>Bacillati</taxon>
        <taxon>Bacillota</taxon>
        <taxon>Clostridia</taxon>
        <taxon>Eubacteriales</taxon>
        <taxon>Oscillospiraceae</taxon>
        <taxon>Acetivibrio</taxon>
    </lineage>
</organism>
<accession>W4VB30</accession>
<name>W4VB30_9FIRM</name>
<dbReference type="InterPro" id="IPR021124">
    <property type="entry name" value="CRISPR-assoc_prot_Cas5"/>
</dbReference>
<evidence type="ECO:0000256" key="1">
    <source>
        <dbReference type="ARBA" id="ARBA00023118"/>
    </source>
</evidence>
<dbReference type="RefSeq" id="WP_038291191.1">
    <property type="nucleotide sequence ID" value="NZ_BAVR01000081.1"/>
</dbReference>
<evidence type="ECO:0000313" key="3">
    <source>
        <dbReference type="Proteomes" id="UP000019109"/>
    </source>
</evidence>
<evidence type="ECO:0000313" key="2">
    <source>
        <dbReference type="EMBL" id="GAE90640.1"/>
    </source>
</evidence>
<dbReference type="Proteomes" id="UP000019109">
    <property type="component" value="Unassembled WGS sequence"/>
</dbReference>
<dbReference type="InterPro" id="IPR013422">
    <property type="entry name" value="CRISPR-assoc_prot_Cas5_N"/>
</dbReference>
<evidence type="ECO:0008006" key="4">
    <source>
        <dbReference type="Google" id="ProtNLM"/>
    </source>
</evidence>
<dbReference type="STRING" id="1294263.JCM21531_4268"/>